<keyword evidence="2" id="KW-0812">Transmembrane</keyword>
<evidence type="ECO:0000256" key="2">
    <source>
        <dbReference type="SAM" id="Phobius"/>
    </source>
</evidence>
<feature type="coiled-coil region" evidence="1">
    <location>
        <begin position="322"/>
        <end position="396"/>
    </location>
</feature>
<dbReference type="RefSeq" id="WP_237344284.1">
    <property type="nucleotide sequence ID" value="NZ_JABWGX010000003.1"/>
</dbReference>
<comment type="caution">
    <text evidence="3">The sequence shown here is derived from an EMBL/GenBank/DDBJ whole genome shotgun (WGS) entry which is preliminary data.</text>
</comment>
<feature type="transmembrane region" description="Helical" evidence="2">
    <location>
        <begin position="31"/>
        <end position="60"/>
    </location>
</feature>
<accession>A0ABU0L8A9</accession>
<evidence type="ECO:0000313" key="3">
    <source>
        <dbReference type="EMBL" id="MDQ0503391.1"/>
    </source>
</evidence>
<sequence>MSMAHQAGTADETALAPAIAPEGSSFTLRDFLIATFFHIRVVLVAALVPLVIGVAAAALAKTEYTASSLMLVIVNREVSTSSNVTDSGPAVLSVEGLKQVESEVQIIESADVIRTTIEQIGLDRLFPPGPLSALTRLLGADQDEMDQAIERFRRSLRANVVSDSNIIDVEFTNPDREIAVKTTDALVQNYLASRRKVFENPTAKILMLEVDRFKRDLTTADNDIEALKAKVGVIDFNQDAILASNQMDSVIQRIRQVDEREATLAAQLQEAEAQRKALPDSVFDFSEKTDALSGDDSSNLMTQLLLERDRLAAQYAPGSPLLKEVQKKIDTMRKRIAERGQNPYYTDRASRNPSINYVDNLVLNLKVEKDSLGKQRAELEEQRTAAQQRIDTLRGAETRLIELTRQRETLSEGYREYLRRAVAANIEETAARTRQSNVRLVQEAGAAVTKRSLVLPMLAGGILGGILFGAAAGAIASVLRTTFIMPSEPERLLGLPNLATFDDGAEDHASMAVDQAIGSCATLLLDTRVDDQPLRAMHFLAPERGETLPWFCRRLAEEFSTQRRMRTLLVDLSSNTPYPLHTGHTDIIGGLSVTTTPVPLLWSAAEVATSPLLSVRLPVVEGEEMIKALKAAFDCIVICSSLPGSSLVTQRLTQLVDGNILAVHAEITRKPAAIHLRETVDEVGGALLGFIFFGRRYYLPNWLYRRA</sequence>
<keyword evidence="2" id="KW-0472">Membrane</keyword>
<reference evidence="3 4" key="1">
    <citation type="submission" date="2023-07" db="EMBL/GenBank/DDBJ databases">
        <title>Genomic Encyclopedia of Type Strains, Phase IV (KMG-IV): sequencing the most valuable type-strain genomes for metagenomic binning, comparative biology and taxonomic classification.</title>
        <authorList>
            <person name="Goeker M."/>
        </authorList>
    </citation>
    <scope>NUCLEOTIDE SEQUENCE [LARGE SCALE GENOMIC DNA]</scope>
    <source>
        <strain evidence="3 4">DSM 3770</strain>
    </source>
</reference>
<keyword evidence="1" id="KW-0175">Coiled coil</keyword>
<proteinExistence type="predicted"/>
<name>A0ABU0L8A9_XANAG</name>
<keyword evidence="4" id="KW-1185">Reference proteome</keyword>
<gene>
    <name evidence="3" type="ORF">QOZ94_000161</name>
</gene>
<dbReference type="PANTHER" id="PTHR32309">
    <property type="entry name" value="TYROSINE-PROTEIN KINASE"/>
    <property type="match status" value="1"/>
</dbReference>
<organism evidence="3 4">
    <name type="scientific">Xanthobacter agilis</name>
    <dbReference type="NCBI Taxonomy" id="47492"/>
    <lineage>
        <taxon>Bacteria</taxon>
        <taxon>Pseudomonadati</taxon>
        <taxon>Pseudomonadota</taxon>
        <taxon>Alphaproteobacteria</taxon>
        <taxon>Hyphomicrobiales</taxon>
        <taxon>Xanthobacteraceae</taxon>
        <taxon>Xanthobacter</taxon>
    </lineage>
</organism>
<dbReference type="EMBL" id="JAUSVY010000001">
    <property type="protein sequence ID" value="MDQ0503391.1"/>
    <property type="molecule type" value="Genomic_DNA"/>
</dbReference>
<dbReference type="PANTHER" id="PTHR32309:SF13">
    <property type="entry name" value="FERRIC ENTEROBACTIN TRANSPORT PROTEIN FEPE"/>
    <property type="match status" value="1"/>
</dbReference>
<dbReference type="InterPro" id="IPR050445">
    <property type="entry name" value="Bact_polysacc_biosynth/exp"/>
</dbReference>
<keyword evidence="2" id="KW-1133">Transmembrane helix</keyword>
<evidence type="ECO:0000313" key="4">
    <source>
        <dbReference type="Proteomes" id="UP001241747"/>
    </source>
</evidence>
<dbReference type="Proteomes" id="UP001241747">
    <property type="component" value="Unassembled WGS sequence"/>
</dbReference>
<evidence type="ECO:0000256" key="1">
    <source>
        <dbReference type="SAM" id="Coils"/>
    </source>
</evidence>
<protein>
    <submittedName>
        <fullName evidence="3">Uncharacterized protein involved in exopolysaccharide biosynthesis</fullName>
    </submittedName>
</protein>
<feature type="transmembrane region" description="Helical" evidence="2">
    <location>
        <begin position="453"/>
        <end position="479"/>
    </location>
</feature>